<evidence type="ECO:0000256" key="11">
    <source>
        <dbReference type="HAMAP-Rule" id="MF_00246"/>
    </source>
</evidence>
<feature type="binding site" evidence="11">
    <location>
        <begin position="33"/>
        <end position="36"/>
    </location>
    <ligand>
        <name>substrate</name>
    </ligand>
</feature>
<evidence type="ECO:0000259" key="13">
    <source>
        <dbReference type="Pfam" id="PF00288"/>
    </source>
</evidence>
<dbReference type="NCBIfam" id="NF003705">
    <property type="entry name" value="PRK05322.1"/>
    <property type="match status" value="1"/>
</dbReference>
<evidence type="ECO:0000313" key="17">
    <source>
        <dbReference type="Proteomes" id="UP000031620"/>
    </source>
</evidence>
<feature type="domain" description="GHMP kinase N-terminal" evidence="13">
    <location>
        <begin position="95"/>
        <end position="184"/>
    </location>
</feature>
<dbReference type="PRINTS" id="PR00959">
    <property type="entry name" value="MEVGALKINASE"/>
</dbReference>
<evidence type="ECO:0000256" key="6">
    <source>
        <dbReference type="ARBA" id="ARBA00022777"/>
    </source>
</evidence>
<dbReference type="EC" id="2.7.1.6" evidence="11 12"/>
<protein>
    <recommendedName>
        <fullName evidence="11 12">Galactokinase</fullName>
        <ecNumber evidence="11 12">2.7.1.6</ecNumber>
    </recommendedName>
    <alternativeName>
        <fullName evidence="11">Galactose kinase</fullName>
    </alternativeName>
</protein>
<evidence type="ECO:0000256" key="9">
    <source>
        <dbReference type="ARBA" id="ARBA00023144"/>
    </source>
</evidence>
<sequence>MDKNQLLDQFKQVFGVNGQRVYFSPGRINIIGEHTDYNGGNVFPCAISLGTYGVYVPRSDKQIRLYSENMKNDDIESFEIGDLKPETQAKSKWINYFKGMVVQLLQHGYQFDHGFDLLVYGNLPYGAGLSSSASIELLMGYILKHEFKLDVEQLDLVKFGQKVENDFIGLNSGIMDQFAVGMGKKDNAILLDTNTMEYHYYPLELNDYIVVIMNTNKEHSLIDSKYNERREQTEEALRRLQKGLDIKSLGELDEDTFDQHTYLINDDILIRRARHAVIENQRTLKAKQALLDQDLVTLGHLINASHISLQYDYEVSGKELDTLASTAWRQPGVLGARMIGGGFGGSAIAIVKKDQVETFKKNVGDTYKKEIGYAAEFYNAEIVDGPHEIK</sequence>
<evidence type="ECO:0000313" key="16">
    <source>
        <dbReference type="EMBL" id="BAP85311.1"/>
    </source>
</evidence>
<dbReference type="PRINTS" id="PR00473">
    <property type="entry name" value="GALCTOKINASE"/>
</dbReference>
<dbReference type="InterPro" id="IPR020568">
    <property type="entry name" value="Ribosomal_Su5_D2-typ_SF"/>
</dbReference>
<comment type="function">
    <text evidence="11">Catalyzes the transfer of the gamma-phosphate of ATP to D-galactose to form alpha-D-galactose-1-phosphate (Gal-1-P).</text>
</comment>
<keyword evidence="9 11" id="KW-0299">Galactose metabolism</keyword>
<dbReference type="GO" id="GO:0005829">
    <property type="term" value="C:cytosol"/>
    <property type="evidence" value="ECO:0007669"/>
    <property type="project" value="TreeGrafter"/>
</dbReference>
<dbReference type="STRING" id="1291742.LOOC260_107710"/>
<dbReference type="UniPathway" id="UPA00214"/>
<dbReference type="SUPFAM" id="SSF54211">
    <property type="entry name" value="Ribosomal protein S5 domain 2-like"/>
    <property type="match status" value="1"/>
</dbReference>
<dbReference type="KEGG" id="lho:LOOC260_107710"/>
<keyword evidence="7 11" id="KW-0067">ATP-binding</keyword>
<dbReference type="Pfam" id="PF08544">
    <property type="entry name" value="GHMP_kinases_C"/>
    <property type="match status" value="1"/>
</dbReference>
<evidence type="ECO:0000256" key="2">
    <source>
        <dbReference type="ARBA" id="ARBA00022490"/>
    </source>
</evidence>
<keyword evidence="3 11" id="KW-0808">Transferase</keyword>
<dbReference type="PROSITE" id="PS00106">
    <property type="entry name" value="GALACTOKINASE"/>
    <property type="match status" value="1"/>
</dbReference>
<dbReference type="HOGENOM" id="CLU_017814_2_1_9"/>
<dbReference type="HAMAP" id="MF_00246">
    <property type="entry name" value="Galactokinase"/>
    <property type="match status" value="1"/>
</dbReference>
<feature type="binding site" evidence="11">
    <location>
        <position position="164"/>
    </location>
    <ligand>
        <name>Mg(2+)</name>
        <dbReference type="ChEBI" id="CHEBI:18420"/>
    </ligand>
</feature>
<keyword evidence="5 11" id="KW-0547">Nucleotide-binding</keyword>
<dbReference type="FunFam" id="3.30.230.10:FF:000017">
    <property type="entry name" value="Galactokinase"/>
    <property type="match status" value="1"/>
</dbReference>
<accession>A0A0A1GXX0</accession>
<dbReference type="InterPro" id="IPR019539">
    <property type="entry name" value="GalKase_N"/>
</dbReference>
<evidence type="ECO:0000256" key="8">
    <source>
        <dbReference type="ARBA" id="ARBA00022842"/>
    </source>
</evidence>
<comment type="catalytic activity">
    <reaction evidence="11">
        <text>alpha-D-galactose + ATP = alpha-D-galactose 1-phosphate + ADP + H(+)</text>
        <dbReference type="Rhea" id="RHEA:13553"/>
        <dbReference type="ChEBI" id="CHEBI:15378"/>
        <dbReference type="ChEBI" id="CHEBI:28061"/>
        <dbReference type="ChEBI" id="CHEBI:30616"/>
        <dbReference type="ChEBI" id="CHEBI:58336"/>
        <dbReference type="ChEBI" id="CHEBI:456216"/>
        <dbReference type="EC" id="2.7.1.6"/>
    </reaction>
</comment>
<dbReference type="FunFam" id="3.30.70.890:FF:000001">
    <property type="entry name" value="Galactokinase"/>
    <property type="match status" value="1"/>
</dbReference>
<dbReference type="PIRSF" id="PIRSF000530">
    <property type="entry name" value="Galactokinase"/>
    <property type="match status" value="1"/>
</dbReference>
<dbReference type="Proteomes" id="UP000031620">
    <property type="component" value="Chromosome"/>
</dbReference>
<feature type="domain" description="GHMP kinase C-terminal" evidence="14">
    <location>
        <begin position="287"/>
        <end position="368"/>
    </location>
</feature>
<dbReference type="NCBIfam" id="TIGR00131">
    <property type="entry name" value="gal_kin"/>
    <property type="match status" value="1"/>
</dbReference>
<dbReference type="Pfam" id="PF00288">
    <property type="entry name" value="GHMP_kinases_N"/>
    <property type="match status" value="1"/>
</dbReference>
<dbReference type="Gene3D" id="3.30.230.10">
    <property type="match status" value="1"/>
</dbReference>
<evidence type="ECO:0000259" key="15">
    <source>
        <dbReference type="Pfam" id="PF10509"/>
    </source>
</evidence>
<gene>
    <name evidence="11 16" type="primary">galK</name>
    <name evidence="16" type="ORF">LOOC260_107710</name>
</gene>
<comment type="similarity">
    <text evidence="1 11">Belongs to the GHMP kinase family. GalK subfamily.</text>
</comment>
<keyword evidence="10 11" id="KW-0119">Carbohydrate metabolism</keyword>
<keyword evidence="4 11" id="KW-0479">Metal-binding</keyword>
<keyword evidence="8 11" id="KW-0460">Magnesium</keyword>
<dbReference type="AlphaFoldDB" id="A0A0A1GXX0"/>
<name>A0A0A1GXX0_9LACO</name>
<dbReference type="RefSeq" id="WP_041093127.1">
    <property type="nucleotide sequence ID" value="NZ_AP014680.1"/>
</dbReference>
<evidence type="ECO:0000256" key="5">
    <source>
        <dbReference type="ARBA" id="ARBA00022741"/>
    </source>
</evidence>
<feature type="binding site" evidence="11">
    <location>
        <position position="226"/>
    </location>
    <ligand>
        <name>substrate</name>
    </ligand>
</feature>
<dbReference type="InterPro" id="IPR013750">
    <property type="entry name" value="GHMP_kinase_C_dom"/>
</dbReference>
<feature type="binding site" evidence="11">
    <location>
        <position position="132"/>
    </location>
    <ligand>
        <name>Mg(2+)</name>
        <dbReference type="ChEBI" id="CHEBI:18420"/>
    </ligand>
</feature>
<evidence type="ECO:0000259" key="14">
    <source>
        <dbReference type="Pfam" id="PF08544"/>
    </source>
</evidence>
<dbReference type="Gene3D" id="3.30.70.890">
    <property type="entry name" value="GHMP kinase, C-terminal domain"/>
    <property type="match status" value="1"/>
</dbReference>
<dbReference type="Pfam" id="PF10509">
    <property type="entry name" value="GalKase_gal_bdg"/>
    <property type="match status" value="1"/>
</dbReference>
<dbReference type="InterPro" id="IPR006206">
    <property type="entry name" value="Mevalonate/galactokinase"/>
</dbReference>
<dbReference type="PROSITE" id="PS00627">
    <property type="entry name" value="GHMP_KINASES_ATP"/>
    <property type="match status" value="1"/>
</dbReference>
<dbReference type="InterPro" id="IPR000705">
    <property type="entry name" value="Galactokinase"/>
</dbReference>
<feature type="domain" description="Galactokinase N-terminal" evidence="15">
    <location>
        <begin position="9"/>
        <end position="54"/>
    </location>
</feature>
<dbReference type="PANTHER" id="PTHR10457:SF7">
    <property type="entry name" value="GALACTOKINASE-RELATED"/>
    <property type="match status" value="1"/>
</dbReference>
<dbReference type="InterPro" id="IPR036554">
    <property type="entry name" value="GHMP_kinase_C_sf"/>
</dbReference>
<organism evidence="16 17">
    <name type="scientific">Paucilactobacillus hokkaidonensis JCM 18461</name>
    <dbReference type="NCBI Taxonomy" id="1291742"/>
    <lineage>
        <taxon>Bacteria</taxon>
        <taxon>Bacillati</taxon>
        <taxon>Bacillota</taxon>
        <taxon>Bacilli</taxon>
        <taxon>Lactobacillales</taxon>
        <taxon>Lactobacillaceae</taxon>
        <taxon>Paucilactobacillus</taxon>
    </lineage>
</organism>
<feature type="active site" description="Proton acceptor" evidence="11">
    <location>
        <position position="176"/>
    </location>
</feature>
<proteinExistence type="inferred from homology"/>
<evidence type="ECO:0000256" key="1">
    <source>
        <dbReference type="ARBA" id="ARBA00006566"/>
    </source>
</evidence>
<reference evidence="16 17" key="1">
    <citation type="submission" date="2014-11" db="EMBL/GenBank/DDBJ databases">
        <title>Complete genome sequence and analysis of Lactobacillus hokkaidonensis LOOC260T.</title>
        <authorList>
            <person name="Tanizawa Y."/>
            <person name="Tohno M."/>
            <person name="Kaminuma E."/>
            <person name="Nakamura Y."/>
            <person name="Arita M."/>
        </authorList>
    </citation>
    <scope>NUCLEOTIDE SEQUENCE [LARGE SCALE GENOMIC DNA]</scope>
    <source>
        <strain evidence="16 17">LOOC260</strain>
    </source>
</reference>
<evidence type="ECO:0000256" key="10">
    <source>
        <dbReference type="ARBA" id="ARBA00023277"/>
    </source>
</evidence>
<evidence type="ECO:0000256" key="7">
    <source>
        <dbReference type="ARBA" id="ARBA00022840"/>
    </source>
</evidence>
<feature type="binding site" evidence="11">
    <location>
        <begin position="126"/>
        <end position="132"/>
    </location>
    <ligand>
        <name>ATP</name>
        <dbReference type="ChEBI" id="CHEBI:30616"/>
    </ligand>
</feature>
<dbReference type="GO" id="GO:0006012">
    <property type="term" value="P:galactose metabolic process"/>
    <property type="evidence" value="ECO:0007669"/>
    <property type="project" value="UniProtKB-UniRule"/>
</dbReference>
<dbReference type="InterPro" id="IPR019741">
    <property type="entry name" value="Galactokinase_CS"/>
</dbReference>
<feature type="site" description="Transition state stabilizer" evidence="11">
    <location>
        <position position="27"/>
    </location>
</feature>
<dbReference type="EMBL" id="AP014680">
    <property type="protein sequence ID" value="BAP85311.1"/>
    <property type="molecule type" value="Genomic_DNA"/>
</dbReference>
<evidence type="ECO:0000256" key="12">
    <source>
        <dbReference type="NCBIfam" id="TIGR00131"/>
    </source>
</evidence>
<dbReference type="InterPro" id="IPR006203">
    <property type="entry name" value="GHMP_knse_ATP-bd_CS"/>
</dbReference>
<evidence type="ECO:0000256" key="3">
    <source>
        <dbReference type="ARBA" id="ARBA00022679"/>
    </source>
</evidence>
<dbReference type="InterPro" id="IPR006204">
    <property type="entry name" value="GHMP_kinase_N_dom"/>
</dbReference>
<dbReference type="GO" id="GO:0000287">
    <property type="term" value="F:magnesium ion binding"/>
    <property type="evidence" value="ECO:0007669"/>
    <property type="project" value="UniProtKB-UniRule"/>
</dbReference>
<keyword evidence="2 11" id="KW-0963">Cytoplasm</keyword>
<dbReference type="SUPFAM" id="SSF55060">
    <property type="entry name" value="GHMP Kinase, C-terminal domain"/>
    <property type="match status" value="1"/>
</dbReference>
<comment type="pathway">
    <text evidence="11">Carbohydrate metabolism; galactose metabolism.</text>
</comment>
<feature type="binding site" evidence="11">
    <location>
        <position position="67"/>
    </location>
    <ligand>
        <name>ATP</name>
        <dbReference type="ChEBI" id="CHEBI:30616"/>
    </ligand>
</feature>
<comment type="subcellular location">
    <subcellularLocation>
        <location evidence="11">Cytoplasm</location>
    </subcellularLocation>
</comment>
<dbReference type="InterPro" id="IPR022963">
    <property type="entry name" value="Galactokinase_bac"/>
</dbReference>
<evidence type="ECO:0000256" key="4">
    <source>
        <dbReference type="ARBA" id="ARBA00022723"/>
    </source>
</evidence>
<dbReference type="GO" id="GO:0005524">
    <property type="term" value="F:ATP binding"/>
    <property type="evidence" value="ECO:0007669"/>
    <property type="project" value="UniProtKB-UniRule"/>
</dbReference>
<dbReference type="InterPro" id="IPR014721">
    <property type="entry name" value="Ribsml_uS5_D2-typ_fold_subgr"/>
</dbReference>
<dbReference type="GO" id="GO:0004335">
    <property type="term" value="F:galactokinase activity"/>
    <property type="evidence" value="ECO:0007669"/>
    <property type="project" value="UniProtKB-UniRule"/>
</dbReference>
<keyword evidence="6 11" id="KW-0418">Kinase</keyword>
<dbReference type="PANTHER" id="PTHR10457">
    <property type="entry name" value="MEVALONATE KINASE/GALACTOKINASE"/>
    <property type="match status" value="1"/>
</dbReference>